<sequence length="138" mass="15158">MNKWAHTQLRFPPFISTSPRVLPLSFPPPRPKSSFELRIETRGRDLELPDRYGERGGEIPARSLAEPVAVDAEGKGLLLCSLCFIISLFGARPLAVRRNSPPTGMERDRKAACCRAACADRICAAGHRSDNETVGWAG</sequence>
<keyword evidence="2" id="KW-1185">Reference proteome</keyword>
<dbReference type="Proteomes" id="UP000823388">
    <property type="component" value="Chromosome 5N"/>
</dbReference>
<accession>A0A8T0RZC6</accession>
<reference evidence="1" key="1">
    <citation type="submission" date="2020-05" db="EMBL/GenBank/DDBJ databases">
        <title>WGS assembly of Panicum virgatum.</title>
        <authorList>
            <person name="Lovell J.T."/>
            <person name="Jenkins J."/>
            <person name="Shu S."/>
            <person name="Juenger T.E."/>
            <person name="Schmutz J."/>
        </authorList>
    </citation>
    <scope>NUCLEOTIDE SEQUENCE</scope>
    <source>
        <strain evidence="1">AP13</strain>
    </source>
</reference>
<gene>
    <name evidence="1" type="ORF">PVAP13_5NG300342</name>
</gene>
<dbReference type="AlphaFoldDB" id="A0A8T0RZC6"/>
<protein>
    <submittedName>
        <fullName evidence="1">Uncharacterized protein</fullName>
    </submittedName>
</protein>
<organism evidence="1 2">
    <name type="scientific">Panicum virgatum</name>
    <name type="common">Blackwell switchgrass</name>
    <dbReference type="NCBI Taxonomy" id="38727"/>
    <lineage>
        <taxon>Eukaryota</taxon>
        <taxon>Viridiplantae</taxon>
        <taxon>Streptophyta</taxon>
        <taxon>Embryophyta</taxon>
        <taxon>Tracheophyta</taxon>
        <taxon>Spermatophyta</taxon>
        <taxon>Magnoliopsida</taxon>
        <taxon>Liliopsida</taxon>
        <taxon>Poales</taxon>
        <taxon>Poaceae</taxon>
        <taxon>PACMAD clade</taxon>
        <taxon>Panicoideae</taxon>
        <taxon>Panicodae</taxon>
        <taxon>Paniceae</taxon>
        <taxon>Panicinae</taxon>
        <taxon>Panicum</taxon>
        <taxon>Panicum sect. Hiantes</taxon>
    </lineage>
</organism>
<evidence type="ECO:0000313" key="2">
    <source>
        <dbReference type="Proteomes" id="UP000823388"/>
    </source>
</evidence>
<evidence type="ECO:0000313" key="1">
    <source>
        <dbReference type="EMBL" id="KAG2589893.1"/>
    </source>
</evidence>
<proteinExistence type="predicted"/>
<name>A0A8T0RZC6_PANVG</name>
<dbReference type="EMBL" id="CM029046">
    <property type="protein sequence ID" value="KAG2589893.1"/>
    <property type="molecule type" value="Genomic_DNA"/>
</dbReference>
<comment type="caution">
    <text evidence="1">The sequence shown here is derived from an EMBL/GenBank/DDBJ whole genome shotgun (WGS) entry which is preliminary data.</text>
</comment>